<feature type="transmembrane region" description="Helical" evidence="8">
    <location>
        <begin position="299"/>
        <end position="315"/>
    </location>
</feature>
<keyword evidence="4" id="KW-0309">Germination</keyword>
<evidence type="ECO:0000313" key="10">
    <source>
        <dbReference type="Proteomes" id="UP000187465"/>
    </source>
</evidence>
<evidence type="ECO:0000256" key="7">
    <source>
        <dbReference type="ARBA" id="ARBA00023136"/>
    </source>
</evidence>
<protein>
    <submittedName>
        <fullName evidence="9">Uncharacterized protein</fullName>
    </submittedName>
</protein>
<feature type="transmembrane region" description="Helical" evidence="8">
    <location>
        <begin position="12"/>
        <end position="30"/>
    </location>
</feature>
<organism evidence="9 10">
    <name type="scientific">Paenibacillus odorifer</name>
    <dbReference type="NCBI Taxonomy" id="189426"/>
    <lineage>
        <taxon>Bacteria</taxon>
        <taxon>Bacillati</taxon>
        <taxon>Bacillota</taxon>
        <taxon>Bacilli</taxon>
        <taxon>Bacillales</taxon>
        <taxon>Paenibacillaceae</taxon>
        <taxon>Paenibacillus</taxon>
    </lineage>
</organism>
<evidence type="ECO:0000256" key="6">
    <source>
        <dbReference type="ARBA" id="ARBA00022989"/>
    </source>
</evidence>
<dbReference type="RefSeq" id="WP_036676761.1">
    <property type="nucleotide sequence ID" value="NZ_JARLKA010000029.1"/>
</dbReference>
<dbReference type="GO" id="GO:0016020">
    <property type="term" value="C:membrane"/>
    <property type="evidence" value="ECO:0007669"/>
    <property type="project" value="UniProtKB-SubCell"/>
</dbReference>
<dbReference type="GO" id="GO:0009847">
    <property type="term" value="P:spore germination"/>
    <property type="evidence" value="ECO:0007669"/>
    <property type="project" value="InterPro"/>
</dbReference>
<feature type="transmembrane region" description="Helical" evidence="8">
    <location>
        <begin position="335"/>
        <end position="356"/>
    </location>
</feature>
<evidence type="ECO:0000256" key="3">
    <source>
        <dbReference type="ARBA" id="ARBA00022448"/>
    </source>
</evidence>
<evidence type="ECO:0000256" key="2">
    <source>
        <dbReference type="ARBA" id="ARBA00007998"/>
    </source>
</evidence>
<evidence type="ECO:0000256" key="4">
    <source>
        <dbReference type="ARBA" id="ARBA00022544"/>
    </source>
</evidence>
<feature type="transmembrane region" description="Helical" evidence="8">
    <location>
        <begin position="115"/>
        <end position="134"/>
    </location>
</feature>
<dbReference type="AlphaFoldDB" id="A0A1R0WV85"/>
<comment type="subcellular location">
    <subcellularLocation>
        <location evidence="1">Membrane</location>
        <topology evidence="1">Multi-pass membrane protein</topology>
    </subcellularLocation>
</comment>
<feature type="transmembrane region" description="Helical" evidence="8">
    <location>
        <begin position="213"/>
        <end position="234"/>
    </location>
</feature>
<dbReference type="PANTHER" id="PTHR34975">
    <property type="entry name" value="SPORE GERMINATION PROTEIN A2"/>
    <property type="match status" value="1"/>
</dbReference>
<sequence>MNKEIISTGHAISIAVLFIMGTSIFMGVPGQSGNSNWIAVLLAMVLVAPLLLIYARLHVLLPGKDLFDMLITVFGGILGRIISTLYIWYSFHLGALIIRNFGEFSRTITLTDTPMLAPMICLGLLCVWVVKAGIEVMGRSAKLLLLFAVFVNLVLITLAFSRLEYHHLLPLLDKGWQPLLSDTLGTFSFPFAEIVIFLGAFSNLSDKSSIRKILFGSLVISGVIIIMATLRNLLMLGPEVLSSLYFPAYVSAGRINVGDFLTRIEGSSAVAFVITTFIKTSLCLYVASSGIAKVLKLKSYRSVVLQMGLLMIYFADFVYKDIMEMYYFSYHIYKIYAFPFQVIIPLMLWICAEIVVSRRKNKQLAPQSQQ</sequence>
<dbReference type="PANTHER" id="PTHR34975:SF2">
    <property type="entry name" value="SPORE GERMINATION PROTEIN A2"/>
    <property type="match status" value="1"/>
</dbReference>
<accession>A0A1R0WV85</accession>
<dbReference type="Pfam" id="PF03845">
    <property type="entry name" value="Spore_permease"/>
    <property type="match status" value="1"/>
</dbReference>
<gene>
    <name evidence="9" type="ORF">BJP51_05920</name>
</gene>
<comment type="similarity">
    <text evidence="2">Belongs to the amino acid-polyamine-organocation (APC) superfamily. Spore germination protein (SGP) (TC 2.A.3.9) family.</text>
</comment>
<feature type="transmembrane region" description="Helical" evidence="8">
    <location>
        <begin position="143"/>
        <end position="163"/>
    </location>
</feature>
<keyword evidence="6 8" id="KW-1133">Transmembrane helix</keyword>
<feature type="transmembrane region" description="Helical" evidence="8">
    <location>
        <begin position="66"/>
        <end position="89"/>
    </location>
</feature>
<feature type="transmembrane region" description="Helical" evidence="8">
    <location>
        <begin position="269"/>
        <end position="287"/>
    </location>
</feature>
<evidence type="ECO:0000256" key="1">
    <source>
        <dbReference type="ARBA" id="ARBA00004141"/>
    </source>
</evidence>
<comment type="caution">
    <text evidence="9">The sequence shown here is derived from an EMBL/GenBank/DDBJ whole genome shotgun (WGS) entry which is preliminary data.</text>
</comment>
<dbReference type="NCBIfam" id="TIGR00912">
    <property type="entry name" value="2A0309"/>
    <property type="match status" value="1"/>
</dbReference>
<keyword evidence="5 8" id="KW-0812">Transmembrane</keyword>
<keyword evidence="3" id="KW-0813">Transport</keyword>
<name>A0A1R0WV85_9BACL</name>
<reference evidence="9 10" key="1">
    <citation type="submission" date="2016-10" db="EMBL/GenBank/DDBJ databases">
        <title>Paenibacillus species isolates.</title>
        <authorList>
            <person name="Beno S.M."/>
        </authorList>
    </citation>
    <scope>NUCLEOTIDE SEQUENCE [LARGE SCALE GENOMIC DNA]</scope>
    <source>
        <strain evidence="9 10">FSL H7-0604</strain>
    </source>
</reference>
<evidence type="ECO:0000256" key="8">
    <source>
        <dbReference type="SAM" id="Phobius"/>
    </source>
</evidence>
<evidence type="ECO:0000313" key="9">
    <source>
        <dbReference type="EMBL" id="OMD22361.1"/>
    </source>
</evidence>
<dbReference type="EMBL" id="MKQP01000067">
    <property type="protein sequence ID" value="OMD22361.1"/>
    <property type="molecule type" value="Genomic_DNA"/>
</dbReference>
<evidence type="ECO:0000256" key="5">
    <source>
        <dbReference type="ARBA" id="ARBA00022692"/>
    </source>
</evidence>
<dbReference type="InterPro" id="IPR004761">
    <property type="entry name" value="Spore_GerAB"/>
</dbReference>
<feature type="transmembrane region" description="Helical" evidence="8">
    <location>
        <begin position="183"/>
        <end position="201"/>
    </location>
</feature>
<feature type="transmembrane region" description="Helical" evidence="8">
    <location>
        <begin position="36"/>
        <end position="54"/>
    </location>
</feature>
<dbReference type="Proteomes" id="UP000187465">
    <property type="component" value="Unassembled WGS sequence"/>
</dbReference>
<keyword evidence="7 8" id="KW-0472">Membrane</keyword>
<proteinExistence type="inferred from homology"/>